<organism evidence="2 3">
    <name type="scientific">Gigaspora margarita</name>
    <dbReference type="NCBI Taxonomy" id="4874"/>
    <lineage>
        <taxon>Eukaryota</taxon>
        <taxon>Fungi</taxon>
        <taxon>Fungi incertae sedis</taxon>
        <taxon>Mucoromycota</taxon>
        <taxon>Glomeromycotina</taxon>
        <taxon>Glomeromycetes</taxon>
        <taxon>Diversisporales</taxon>
        <taxon>Gigasporaceae</taxon>
        <taxon>Gigaspora</taxon>
    </lineage>
</organism>
<feature type="non-terminal residue" evidence="2">
    <location>
        <position position="41"/>
    </location>
</feature>
<dbReference type="Proteomes" id="UP000789901">
    <property type="component" value="Unassembled WGS sequence"/>
</dbReference>
<dbReference type="EMBL" id="CAJVQB010041343">
    <property type="protein sequence ID" value="CAG8829414.1"/>
    <property type="molecule type" value="Genomic_DNA"/>
</dbReference>
<gene>
    <name evidence="2" type="ORF">GMARGA_LOCUS29983</name>
</gene>
<evidence type="ECO:0000256" key="1">
    <source>
        <dbReference type="SAM" id="MobiDB-lite"/>
    </source>
</evidence>
<evidence type="ECO:0000313" key="3">
    <source>
        <dbReference type="Proteomes" id="UP000789901"/>
    </source>
</evidence>
<sequence length="41" mass="4682">MLDQEQGVKMEEQPSIRPTTKAKLDPDYDDLEDDGNMDAEL</sequence>
<proteinExistence type="predicted"/>
<feature type="compositionally biased region" description="Acidic residues" evidence="1">
    <location>
        <begin position="27"/>
        <end position="41"/>
    </location>
</feature>
<protein>
    <submittedName>
        <fullName evidence="2">6102_t:CDS:1</fullName>
    </submittedName>
</protein>
<evidence type="ECO:0000313" key="2">
    <source>
        <dbReference type="EMBL" id="CAG8829414.1"/>
    </source>
</evidence>
<name>A0ABN7WER7_GIGMA</name>
<comment type="caution">
    <text evidence="2">The sequence shown here is derived from an EMBL/GenBank/DDBJ whole genome shotgun (WGS) entry which is preliminary data.</text>
</comment>
<feature type="non-terminal residue" evidence="2">
    <location>
        <position position="1"/>
    </location>
</feature>
<feature type="compositionally biased region" description="Basic and acidic residues" evidence="1">
    <location>
        <begin position="1"/>
        <end position="14"/>
    </location>
</feature>
<keyword evidence="3" id="KW-1185">Reference proteome</keyword>
<feature type="region of interest" description="Disordered" evidence="1">
    <location>
        <begin position="1"/>
        <end position="41"/>
    </location>
</feature>
<reference evidence="2 3" key="1">
    <citation type="submission" date="2021-06" db="EMBL/GenBank/DDBJ databases">
        <authorList>
            <person name="Kallberg Y."/>
            <person name="Tangrot J."/>
            <person name="Rosling A."/>
        </authorList>
    </citation>
    <scope>NUCLEOTIDE SEQUENCE [LARGE SCALE GENOMIC DNA]</scope>
    <source>
        <strain evidence="2 3">120-4 pot B 10/14</strain>
    </source>
</reference>
<accession>A0ABN7WER7</accession>